<evidence type="ECO:0000313" key="3">
    <source>
        <dbReference type="EMBL" id="MDT0353434.1"/>
    </source>
</evidence>
<keyword evidence="2" id="KW-0732">Signal</keyword>
<dbReference type="InterPro" id="IPR001343">
    <property type="entry name" value="Hemolysn_Ca-bd"/>
</dbReference>
<dbReference type="PRINTS" id="PR00313">
    <property type="entry name" value="CABNDNGRPT"/>
</dbReference>
<keyword evidence="4" id="KW-1185">Reference proteome</keyword>
<feature type="chain" id="PRO_5046628946" description="Hemolysin-type calcium-binding repeat-containing protein" evidence="2">
    <location>
        <begin position="32"/>
        <end position="162"/>
    </location>
</feature>
<evidence type="ECO:0000313" key="4">
    <source>
        <dbReference type="Proteomes" id="UP001183202"/>
    </source>
</evidence>
<evidence type="ECO:0000256" key="1">
    <source>
        <dbReference type="SAM" id="MobiDB-lite"/>
    </source>
</evidence>
<sequence length="162" mass="16370">MTTRIHRAVVAAALTAASLTGTVALATPAFAADTVSVSFGNLILSGGPEANSLRFEPVGNLVEVRELNSTSMTAGPGCIQIDTRVVHCRGVQNINANGGGGVDVLDNKTTLPSVLNGDTDSDLLIGGPRNDQLIGGPGTDNANGGPGQDICNAEGETNCELD</sequence>
<dbReference type="Gene3D" id="2.150.10.10">
    <property type="entry name" value="Serralysin-like metalloprotease, C-terminal"/>
    <property type="match status" value="1"/>
</dbReference>
<reference evidence="4" key="1">
    <citation type="submission" date="2023-07" db="EMBL/GenBank/DDBJ databases">
        <title>30 novel species of actinomycetes from the DSMZ collection.</title>
        <authorList>
            <person name="Nouioui I."/>
        </authorList>
    </citation>
    <scope>NUCLEOTIDE SEQUENCE [LARGE SCALE GENOMIC DNA]</scope>
    <source>
        <strain evidence="4">DSM 45834</strain>
    </source>
</reference>
<evidence type="ECO:0000256" key="2">
    <source>
        <dbReference type="SAM" id="SignalP"/>
    </source>
</evidence>
<dbReference type="SUPFAM" id="SSF51120">
    <property type="entry name" value="beta-Roll"/>
    <property type="match status" value="1"/>
</dbReference>
<dbReference type="InterPro" id="IPR011049">
    <property type="entry name" value="Serralysin-like_metalloprot_C"/>
</dbReference>
<dbReference type="Pfam" id="PF00353">
    <property type="entry name" value="HemolysinCabind"/>
    <property type="match status" value="1"/>
</dbReference>
<name>A0ABU2NHR0_9PSEU</name>
<gene>
    <name evidence="3" type="ORF">RM445_28415</name>
</gene>
<accession>A0ABU2NHR0</accession>
<comment type="caution">
    <text evidence="3">The sequence shown here is derived from an EMBL/GenBank/DDBJ whole genome shotgun (WGS) entry which is preliminary data.</text>
</comment>
<organism evidence="3 4">
    <name type="scientific">Pseudonocardia charpentierae</name>
    <dbReference type="NCBI Taxonomy" id="3075545"/>
    <lineage>
        <taxon>Bacteria</taxon>
        <taxon>Bacillati</taxon>
        <taxon>Actinomycetota</taxon>
        <taxon>Actinomycetes</taxon>
        <taxon>Pseudonocardiales</taxon>
        <taxon>Pseudonocardiaceae</taxon>
        <taxon>Pseudonocardia</taxon>
    </lineage>
</organism>
<feature type="signal peptide" evidence="2">
    <location>
        <begin position="1"/>
        <end position="31"/>
    </location>
</feature>
<protein>
    <recommendedName>
        <fullName evidence="5">Hemolysin-type calcium-binding repeat-containing protein</fullName>
    </recommendedName>
</protein>
<proteinExistence type="predicted"/>
<dbReference type="RefSeq" id="WP_311559948.1">
    <property type="nucleotide sequence ID" value="NZ_JAVREJ010000032.1"/>
</dbReference>
<dbReference type="Proteomes" id="UP001183202">
    <property type="component" value="Unassembled WGS sequence"/>
</dbReference>
<evidence type="ECO:0008006" key="5">
    <source>
        <dbReference type="Google" id="ProtNLM"/>
    </source>
</evidence>
<feature type="region of interest" description="Disordered" evidence="1">
    <location>
        <begin position="119"/>
        <end position="148"/>
    </location>
</feature>
<dbReference type="EMBL" id="JAVREJ010000032">
    <property type="protein sequence ID" value="MDT0353434.1"/>
    <property type="molecule type" value="Genomic_DNA"/>
</dbReference>